<dbReference type="RefSeq" id="WP_093039376.1">
    <property type="nucleotide sequence ID" value="NZ_FOAG01000025.1"/>
</dbReference>
<dbReference type="PANTHER" id="PTHR23426">
    <property type="entry name" value="FERREDOXIN/ADRENODOXIN"/>
    <property type="match status" value="1"/>
</dbReference>
<evidence type="ECO:0000256" key="3">
    <source>
        <dbReference type="ARBA" id="ARBA00022723"/>
    </source>
</evidence>
<evidence type="ECO:0000259" key="7">
    <source>
        <dbReference type="PROSITE" id="PS51085"/>
    </source>
</evidence>
<dbReference type="AlphaFoldDB" id="A0A1H7XX26"/>
<dbReference type="GO" id="GO:0140647">
    <property type="term" value="P:P450-containing electron transport chain"/>
    <property type="evidence" value="ECO:0007669"/>
    <property type="project" value="InterPro"/>
</dbReference>
<keyword evidence="9" id="KW-1185">Reference proteome</keyword>
<keyword evidence="3" id="KW-0479">Metal-binding</keyword>
<gene>
    <name evidence="8" type="ORF">SAMN05443999_12510</name>
</gene>
<keyword evidence="2" id="KW-0001">2Fe-2S</keyword>
<dbReference type="Proteomes" id="UP000199582">
    <property type="component" value="Unassembled WGS sequence"/>
</dbReference>
<evidence type="ECO:0000256" key="1">
    <source>
        <dbReference type="ARBA" id="ARBA00010914"/>
    </source>
</evidence>
<reference evidence="8 9" key="1">
    <citation type="submission" date="2016-10" db="EMBL/GenBank/DDBJ databases">
        <authorList>
            <person name="de Groot N.N."/>
        </authorList>
    </citation>
    <scope>NUCLEOTIDE SEQUENCE [LARGE SCALE GENOMIC DNA]</scope>
    <source>
        <strain evidence="8 9">DSM 100674</strain>
    </source>
</reference>
<dbReference type="Gene3D" id="3.10.20.30">
    <property type="match status" value="1"/>
</dbReference>
<comment type="cofactor">
    <cofactor evidence="6">
        <name>[2Fe-2S] cluster</name>
        <dbReference type="ChEBI" id="CHEBI:190135"/>
    </cofactor>
</comment>
<dbReference type="InterPro" id="IPR012675">
    <property type="entry name" value="Beta-grasp_dom_sf"/>
</dbReference>
<dbReference type="GO" id="GO:0009055">
    <property type="term" value="F:electron transfer activity"/>
    <property type="evidence" value="ECO:0007669"/>
    <property type="project" value="TreeGrafter"/>
</dbReference>
<comment type="similarity">
    <text evidence="1">Belongs to the adrenodoxin/putidaredoxin family.</text>
</comment>
<evidence type="ECO:0000313" key="8">
    <source>
        <dbReference type="EMBL" id="SEM38253.1"/>
    </source>
</evidence>
<dbReference type="InterPro" id="IPR001055">
    <property type="entry name" value="Adrenodoxin-like"/>
</dbReference>
<dbReference type="Pfam" id="PF00111">
    <property type="entry name" value="Fer2"/>
    <property type="match status" value="1"/>
</dbReference>
<keyword evidence="5" id="KW-0411">Iron-sulfur</keyword>
<dbReference type="PRINTS" id="PR00355">
    <property type="entry name" value="ADRENODOXIN"/>
</dbReference>
<accession>A0A1H7XX26</accession>
<dbReference type="PANTHER" id="PTHR23426:SF65">
    <property type="entry name" value="FERREDOXIN-2, MITOCHONDRIAL"/>
    <property type="match status" value="1"/>
</dbReference>
<dbReference type="STRING" id="1287727.SAMN05443999_12510"/>
<dbReference type="EMBL" id="FOAG01000025">
    <property type="protein sequence ID" value="SEM38253.1"/>
    <property type="molecule type" value="Genomic_DNA"/>
</dbReference>
<evidence type="ECO:0000256" key="6">
    <source>
        <dbReference type="ARBA" id="ARBA00034078"/>
    </source>
</evidence>
<evidence type="ECO:0000256" key="2">
    <source>
        <dbReference type="ARBA" id="ARBA00022714"/>
    </source>
</evidence>
<feature type="domain" description="2Fe-2S ferredoxin-type" evidence="7">
    <location>
        <begin position="6"/>
        <end position="109"/>
    </location>
</feature>
<sequence>MAHKTPSIHFELTDGSLRTVPAKAGVSLMRHALDNGIPGIPADCGGDCACATCHVHVDPGWFSQLPETTQQESDLLDIVDDLCDVSRLSCQIVVTEDMDGLTVKIPEFYV</sequence>
<protein>
    <submittedName>
        <fullName evidence="8">Ferredoxin, 2Fe-2S</fullName>
    </submittedName>
</protein>
<dbReference type="PROSITE" id="PS51085">
    <property type="entry name" value="2FE2S_FER_2"/>
    <property type="match status" value="1"/>
</dbReference>
<dbReference type="GO" id="GO:0046872">
    <property type="term" value="F:metal ion binding"/>
    <property type="evidence" value="ECO:0007669"/>
    <property type="project" value="UniProtKB-KW"/>
</dbReference>
<dbReference type="GO" id="GO:0051537">
    <property type="term" value="F:2 iron, 2 sulfur cluster binding"/>
    <property type="evidence" value="ECO:0007669"/>
    <property type="project" value="UniProtKB-KW"/>
</dbReference>
<dbReference type="SUPFAM" id="SSF54292">
    <property type="entry name" value="2Fe-2S ferredoxin-like"/>
    <property type="match status" value="1"/>
</dbReference>
<dbReference type="InterPro" id="IPR001041">
    <property type="entry name" value="2Fe-2S_ferredoxin-type"/>
</dbReference>
<organism evidence="8 9">
    <name type="scientific">Roseovarius azorensis</name>
    <dbReference type="NCBI Taxonomy" id="1287727"/>
    <lineage>
        <taxon>Bacteria</taxon>
        <taxon>Pseudomonadati</taxon>
        <taxon>Pseudomonadota</taxon>
        <taxon>Alphaproteobacteria</taxon>
        <taxon>Rhodobacterales</taxon>
        <taxon>Roseobacteraceae</taxon>
        <taxon>Roseovarius</taxon>
    </lineage>
</organism>
<evidence type="ECO:0000256" key="5">
    <source>
        <dbReference type="ARBA" id="ARBA00023014"/>
    </source>
</evidence>
<keyword evidence="4" id="KW-0408">Iron</keyword>
<dbReference type="CDD" id="cd00207">
    <property type="entry name" value="fer2"/>
    <property type="match status" value="1"/>
</dbReference>
<name>A0A1H7XX26_9RHOB</name>
<evidence type="ECO:0000256" key="4">
    <source>
        <dbReference type="ARBA" id="ARBA00023004"/>
    </source>
</evidence>
<dbReference type="OrthoDB" id="9799640at2"/>
<evidence type="ECO:0000313" key="9">
    <source>
        <dbReference type="Proteomes" id="UP000199582"/>
    </source>
</evidence>
<dbReference type="InterPro" id="IPR036010">
    <property type="entry name" value="2Fe-2S_ferredoxin-like_sf"/>
</dbReference>
<proteinExistence type="inferred from homology"/>